<keyword evidence="2" id="KW-0812">Transmembrane</keyword>
<dbReference type="EMBL" id="JARIHO010000023">
    <property type="protein sequence ID" value="KAJ7343400.1"/>
    <property type="molecule type" value="Genomic_DNA"/>
</dbReference>
<evidence type="ECO:0000313" key="4">
    <source>
        <dbReference type="Proteomes" id="UP001218218"/>
    </source>
</evidence>
<reference evidence="3" key="1">
    <citation type="submission" date="2023-03" db="EMBL/GenBank/DDBJ databases">
        <title>Massive genome expansion in bonnet fungi (Mycena s.s.) driven by repeated elements and novel gene families across ecological guilds.</title>
        <authorList>
            <consortium name="Lawrence Berkeley National Laboratory"/>
            <person name="Harder C.B."/>
            <person name="Miyauchi S."/>
            <person name="Viragh M."/>
            <person name="Kuo A."/>
            <person name="Thoen E."/>
            <person name="Andreopoulos B."/>
            <person name="Lu D."/>
            <person name="Skrede I."/>
            <person name="Drula E."/>
            <person name="Henrissat B."/>
            <person name="Morin E."/>
            <person name="Kohler A."/>
            <person name="Barry K."/>
            <person name="LaButti K."/>
            <person name="Morin E."/>
            <person name="Salamov A."/>
            <person name="Lipzen A."/>
            <person name="Mereny Z."/>
            <person name="Hegedus B."/>
            <person name="Baldrian P."/>
            <person name="Stursova M."/>
            <person name="Weitz H."/>
            <person name="Taylor A."/>
            <person name="Grigoriev I.V."/>
            <person name="Nagy L.G."/>
            <person name="Martin F."/>
            <person name="Kauserud H."/>
        </authorList>
    </citation>
    <scope>NUCLEOTIDE SEQUENCE</scope>
    <source>
        <strain evidence="3">CBHHK002</strain>
    </source>
</reference>
<accession>A0AAD7EQS8</accession>
<feature type="region of interest" description="Disordered" evidence="1">
    <location>
        <begin position="237"/>
        <end position="262"/>
    </location>
</feature>
<sequence>MAPSLLQSRPLPNRLVRGNKIASPTPTPLTRQQIEYLVAKASQKTQQKDPLDVSQPWTAVPNPVPDTGIRPTAIQPHRVKSSLASSSSVLSHSVSSHLAPLSPSSVVPTLDIAKPVITPTTNHSPVPTTAVEETHNSVSAPSTPHRLPIPAITLIGVAGACFLLAMFVAIKICARPTRRPRPVPSRPILDDPFADDVFETKLEDSPIFGGRDRLSERPGNTGLWTWTQYSAPATTTAVSSTNYRDSTPLARSDTQGKVSYSGGNEKASYHLTDSVGVPTQTPANSPYPAAMQQVHNALTRAASRLSAASVYPITPSTNHNYGGLVTTFTANGYPVMERVTPKVLQRSRSSTVGERNHWERPPSRTNRYSTGFAYDGAEVNSPSLPAIPAMPGRTRIKSSYYAHPRISTMPPSQSTKGHVHDENMTSLHKSESRKTVGFVSPATIYPSSPQPTLYPDDSLSVVEAKRAQKPIHKKPAPSNRSSRVFGRADDNGLPASPTVDATAALGNLMLMDFGVAGESMVNLASASSAALAAKKTVSRSDDKPPRVPSPPPLPSLAQMGLEHTDPEAYANYRSPTYSIYGLYEGGDGKSRAGSLHG</sequence>
<organism evidence="3 4">
    <name type="scientific">Mycena albidolilacea</name>
    <dbReference type="NCBI Taxonomy" id="1033008"/>
    <lineage>
        <taxon>Eukaryota</taxon>
        <taxon>Fungi</taxon>
        <taxon>Dikarya</taxon>
        <taxon>Basidiomycota</taxon>
        <taxon>Agaricomycotina</taxon>
        <taxon>Agaricomycetes</taxon>
        <taxon>Agaricomycetidae</taxon>
        <taxon>Agaricales</taxon>
        <taxon>Marasmiineae</taxon>
        <taxon>Mycenaceae</taxon>
        <taxon>Mycena</taxon>
    </lineage>
</organism>
<feature type="region of interest" description="Disordered" evidence="1">
    <location>
        <begin position="535"/>
        <end position="568"/>
    </location>
</feature>
<evidence type="ECO:0000313" key="3">
    <source>
        <dbReference type="EMBL" id="KAJ7343400.1"/>
    </source>
</evidence>
<evidence type="ECO:0000256" key="1">
    <source>
        <dbReference type="SAM" id="MobiDB-lite"/>
    </source>
</evidence>
<keyword evidence="2" id="KW-0472">Membrane</keyword>
<feature type="region of interest" description="Disordered" evidence="1">
    <location>
        <begin position="345"/>
        <end position="367"/>
    </location>
</feature>
<dbReference type="AlphaFoldDB" id="A0AAD7EQS8"/>
<keyword evidence="2" id="KW-1133">Transmembrane helix</keyword>
<gene>
    <name evidence="3" type="ORF">DFH08DRAFT_782007</name>
</gene>
<feature type="compositionally biased region" description="Polar residues" evidence="1">
    <location>
        <begin position="252"/>
        <end position="262"/>
    </location>
</feature>
<keyword evidence="4" id="KW-1185">Reference proteome</keyword>
<evidence type="ECO:0000256" key="2">
    <source>
        <dbReference type="SAM" id="Phobius"/>
    </source>
</evidence>
<feature type="region of interest" description="Disordered" evidence="1">
    <location>
        <begin position="465"/>
        <end position="495"/>
    </location>
</feature>
<dbReference type="Proteomes" id="UP001218218">
    <property type="component" value="Unassembled WGS sequence"/>
</dbReference>
<feature type="region of interest" description="Disordered" evidence="1">
    <location>
        <begin position="1"/>
        <end position="28"/>
    </location>
</feature>
<name>A0AAD7EQS8_9AGAR</name>
<feature type="transmembrane region" description="Helical" evidence="2">
    <location>
        <begin position="147"/>
        <end position="170"/>
    </location>
</feature>
<protein>
    <submittedName>
        <fullName evidence="3">Uncharacterized protein</fullName>
    </submittedName>
</protein>
<comment type="caution">
    <text evidence="3">The sequence shown here is derived from an EMBL/GenBank/DDBJ whole genome shotgun (WGS) entry which is preliminary data.</text>
</comment>
<proteinExistence type="predicted"/>